<protein>
    <submittedName>
        <fullName evidence="2">Uncharacterized membrane protein</fullName>
    </submittedName>
</protein>
<keyword evidence="1" id="KW-0812">Transmembrane</keyword>
<dbReference type="InterPro" id="IPR031617">
    <property type="entry name" value="PelG"/>
</dbReference>
<dbReference type="RefSeq" id="WP_074265075.1">
    <property type="nucleotide sequence ID" value="NZ_FSRM01000001.1"/>
</dbReference>
<proteinExistence type="predicted"/>
<gene>
    <name evidence="2" type="ORF">SAMN05444168_3138</name>
</gene>
<dbReference type="Pfam" id="PF16933">
    <property type="entry name" value="PelG"/>
    <property type="match status" value="1"/>
</dbReference>
<feature type="transmembrane region" description="Helical" evidence="1">
    <location>
        <begin position="132"/>
        <end position="155"/>
    </location>
</feature>
<dbReference type="AlphaFoldDB" id="A0A1N6HB45"/>
<feature type="transmembrane region" description="Helical" evidence="1">
    <location>
        <begin position="421"/>
        <end position="441"/>
    </location>
</feature>
<sequence length="457" mass="50382">MAGIGFELRKILKHDTLFGVARAYAYAGLISSGPLILSIFGILIIGVMSLAFVIPKYAIVQFQISVTYLIALSLILTGPLQLSFTRFISDRLFEKRDDLVLSNYNGVVLVSTIASGLVGVVAMLVGFKSEPLAYRVLMVAGFVVISNIWIAVIFLSSVKQYRQILFVFLIGYGCTVAFALMLNRHGLSGLLGGFVAGHLVLLGGLSGLIYRNYRSGRLISFEVFDKRFAYPTLALVGLFFNLGVWLDKFMFWYSPGTGAPVIGPLHASVIYDIPVFIAYVCVMPGMATFLVRIEADFVEYYDAFYDAVRSGATLRHINDMRDMMVGSVRAGLYEIIKIQVVVLLLIFAFGSNVLAALNISPLYMPLLTVDVIAASLQVVLLGLLNVFFYLDARRTVLKLCVAFVVLNGALTWITLQMSPNTYGYGFALALLILVVGAVLTLDRKFAKLEYETYMLHN</sequence>
<dbReference type="OrthoDB" id="37830at2"/>
<dbReference type="EMBL" id="FSRM01000001">
    <property type="protein sequence ID" value="SIO16990.1"/>
    <property type="molecule type" value="Genomic_DNA"/>
</dbReference>
<dbReference type="Proteomes" id="UP000184693">
    <property type="component" value="Unassembled WGS sequence"/>
</dbReference>
<feature type="transmembrane region" description="Helical" evidence="1">
    <location>
        <begin position="35"/>
        <end position="54"/>
    </location>
</feature>
<feature type="transmembrane region" description="Helical" evidence="1">
    <location>
        <begin position="66"/>
        <end position="84"/>
    </location>
</feature>
<keyword evidence="1" id="KW-1133">Transmembrane helix</keyword>
<reference evidence="2 3" key="1">
    <citation type="submission" date="2016-11" db="EMBL/GenBank/DDBJ databases">
        <authorList>
            <person name="Jaros S."/>
            <person name="Januszkiewicz K."/>
            <person name="Wedrychowicz H."/>
        </authorList>
    </citation>
    <scope>NUCLEOTIDE SEQUENCE [LARGE SCALE GENOMIC DNA]</scope>
    <source>
        <strain evidence="2 3">GAS86</strain>
    </source>
</reference>
<keyword evidence="1" id="KW-0472">Membrane</keyword>
<accession>A0A1N6HB45</accession>
<organism evidence="2 3">
    <name type="scientific">Paraburkholderia phenazinium</name>
    <dbReference type="NCBI Taxonomy" id="60549"/>
    <lineage>
        <taxon>Bacteria</taxon>
        <taxon>Pseudomonadati</taxon>
        <taxon>Pseudomonadota</taxon>
        <taxon>Betaproteobacteria</taxon>
        <taxon>Burkholderiales</taxon>
        <taxon>Burkholderiaceae</taxon>
        <taxon>Paraburkholderia</taxon>
    </lineage>
</organism>
<feature type="transmembrane region" description="Helical" evidence="1">
    <location>
        <begin position="228"/>
        <end position="246"/>
    </location>
</feature>
<name>A0A1N6HB45_9BURK</name>
<feature type="transmembrane region" description="Helical" evidence="1">
    <location>
        <begin position="104"/>
        <end position="125"/>
    </location>
</feature>
<evidence type="ECO:0000256" key="1">
    <source>
        <dbReference type="SAM" id="Phobius"/>
    </source>
</evidence>
<feature type="transmembrane region" description="Helical" evidence="1">
    <location>
        <begin position="362"/>
        <end position="384"/>
    </location>
</feature>
<feature type="transmembrane region" description="Helical" evidence="1">
    <location>
        <begin position="189"/>
        <end position="208"/>
    </location>
</feature>
<feature type="transmembrane region" description="Helical" evidence="1">
    <location>
        <begin position="161"/>
        <end position="182"/>
    </location>
</feature>
<feature type="transmembrane region" description="Helical" evidence="1">
    <location>
        <begin position="396"/>
        <end position="415"/>
    </location>
</feature>
<evidence type="ECO:0000313" key="3">
    <source>
        <dbReference type="Proteomes" id="UP000184693"/>
    </source>
</evidence>
<evidence type="ECO:0000313" key="2">
    <source>
        <dbReference type="EMBL" id="SIO16990.1"/>
    </source>
</evidence>